<organism evidence="1 2">
    <name type="scientific">candidate division MSBL1 archaeon SCGC-AAA382K21</name>
    <dbReference type="NCBI Taxonomy" id="1698283"/>
    <lineage>
        <taxon>Archaea</taxon>
        <taxon>Methanobacteriati</taxon>
        <taxon>Methanobacteriota</taxon>
        <taxon>candidate division MSBL1</taxon>
    </lineage>
</organism>
<dbReference type="AlphaFoldDB" id="A0A133VLZ0"/>
<evidence type="ECO:0000313" key="1">
    <source>
        <dbReference type="EMBL" id="KXB07464.1"/>
    </source>
</evidence>
<gene>
    <name evidence="1" type="ORF">AKJ54_00180</name>
</gene>
<evidence type="ECO:0000313" key="2">
    <source>
        <dbReference type="Proteomes" id="UP000070504"/>
    </source>
</evidence>
<accession>A0A133VLZ0</accession>
<dbReference type="Proteomes" id="UP000070504">
    <property type="component" value="Unassembled WGS sequence"/>
</dbReference>
<sequence length="97" mass="11561">MHNTVEKIKEHEKHQWIWDKYKEDRKKRSGERRKKTKSILEKLKKASKKRIINDAISKGGKFTLYRQRGGGYRPIAMLEKMYDSTGLVPINYNILIL</sequence>
<dbReference type="EMBL" id="LHYH01000003">
    <property type="protein sequence ID" value="KXB07464.1"/>
    <property type="molecule type" value="Genomic_DNA"/>
</dbReference>
<comment type="caution">
    <text evidence="1">The sequence shown here is derived from an EMBL/GenBank/DDBJ whole genome shotgun (WGS) entry which is preliminary data.</text>
</comment>
<keyword evidence="2" id="KW-1185">Reference proteome</keyword>
<name>A0A133VLZ0_9EURY</name>
<reference evidence="1 2" key="1">
    <citation type="journal article" date="2016" name="Sci. Rep.">
        <title>Metabolic traits of an uncultured archaeal lineage -MSBL1- from brine pools of the Red Sea.</title>
        <authorList>
            <person name="Mwirichia R."/>
            <person name="Alam I."/>
            <person name="Rashid M."/>
            <person name="Vinu M."/>
            <person name="Ba-Alawi W."/>
            <person name="Anthony Kamau A."/>
            <person name="Kamanda Ngugi D."/>
            <person name="Goker M."/>
            <person name="Klenk H.P."/>
            <person name="Bajic V."/>
            <person name="Stingl U."/>
        </authorList>
    </citation>
    <scope>NUCLEOTIDE SEQUENCE [LARGE SCALE GENOMIC DNA]</scope>
    <source>
        <strain evidence="1">SCGC-AAA382K21</strain>
    </source>
</reference>
<protein>
    <submittedName>
        <fullName evidence="1">Uncharacterized protein</fullName>
    </submittedName>
</protein>
<proteinExistence type="predicted"/>